<dbReference type="InterPro" id="IPR011059">
    <property type="entry name" value="Metal-dep_hydrolase_composite"/>
</dbReference>
<dbReference type="Gene3D" id="3.20.20.140">
    <property type="entry name" value="Metal-dependent hydrolases"/>
    <property type="match status" value="1"/>
</dbReference>
<organism evidence="10 11">
    <name type="scientific">Tritonibacter litoralis</name>
    <dbReference type="NCBI Taxonomy" id="2662264"/>
    <lineage>
        <taxon>Bacteria</taxon>
        <taxon>Pseudomonadati</taxon>
        <taxon>Pseudomonadota</taxon>
        <taxon>Alphaproteobacteria</taxon>
        <taxon>Rhodobacterales</taxon>
        <taxon>Paracoccaceae</taxon>
        <taxon>Tritonibacter</taxon>
    </lineage>
</organism>
<dbReference type="AlphaFoldDB" id="A0A843Y9V5"/>
<gene>
    <name evidence="10" type="primary">guaD</name>
    <name evidence="10" type="ORF">GFB49_04485</name>
</gene>
<evidence type="ECO:0000256" key="6">
    <source>
        <dbReference type="ARBA" id="ARBA00022833"/>
    </source>
</evidence>
<feature type="domain" description="Amidohydrolase-related" evidence="9">
    <location>
        <begin position="67"/>
        <end position="428"/>
    </location>
</feature>
<evidence type="ECO:0000313" key="11">
    <source>
        <dbReference type="Proteomes" id="UP000444174"/>
    </source>
</evidence>
<dbReference type="GO" id="GO:0005829">
    <property type="term" value="C:cytosol"/>
    <property type="evidence" value="ECO:0007669"/>
    <property type="project" value="TreeGrafter"/>
</dbReference>
<keyword evidence="4 8" id="KW-0479">Metal-binding</keyword>
<dbReference type="InterPro" id="IPR014311">
    <property type="entry name" value="Guanine_deaminase"/>
</dbReference>
<evidence type="ECO:0000256" key="2">
    <source>
        <dbReference type="ARBA" id="ARBA00006745"/>
    </source>
</evidence>
<protein>
    <recommendedName>
        <fullName evidence="3 7">Guanine deaminase</fullName>
        <shortName evidence="8">Guanase</shortName>
        <ecNumber evidence="3 7">3.5.4.3</ecNumber>
    </recommendedName>
    <alternativeName>
        <fullName evidence="8">Guanine aminohydrolase</fullName>
    </alternativeName>
</protein>
<dbReference type="PANTHER" id="PTHR11271">
    <property type="entry name" value="GUANINE DEAMINASE"/>
    <property type="match status" value="1"/>
</dbReference>
<proteinExistence type="inferred from homology"/>
<dbReference type="UniPathway" id="UPA00603">
    <property type="reaction ID" value="UER00660"/>
</dbReference>
<keyword evidence="11" id="KW-1185">Reference proteome</keyword>
<evidence type="ECO:0000256" key="5">
    <source>
        <dbReference type="ARBA" id="ARBA00022801"/>
    </source>
</evidence>
<dbReference type="Pfam" id="PF01979">
    <property type="entry name" value="Amidohydro_1"/>
    <property type="match status" value="1"/>
</dbReference>
<dbReference type="EMBL" id="WIBF01000002">
    <property type="protein sequence ID" value="MQQ07706.1"/>
    <property type="molecule type" value="Genomic_DNA"/>
</dbReference>
<dbReference type="NCBIfam" id="NF006679">
    <property type="entry name" value="PRK09228.1"/>
    <property type="match status" value="1"/>
</dbReference>
<comment type="caution">
    <text evidence="10">The sequence shown here is derived from an EMBL/GenBank/DDBJ whole genome shotgun (WGS) entry which is preliminary data.</text>
</comment>
<dbReference type="InterPro" id="IPR006680">
    <property type="entry name" value="Amidohydro-rel"/>
</dbReference>
<evidence type="ECO:0000256" key="8">
    <source>
        <dbReference type="RuleBase" id="RU366009"/>
    </source>
</evidence>
<dbReference type="GO" id="GO:0006147">
    <property type="term" value="P:guanine catabolic process"/>
    <property type="evidence" value="ECO:0007669"/>
    <property type="project" value="UniProtKB-UniRule"/>
</dbReference>
<comment type="function">
    <text evidence="8">Catalyzes the hydrolytic deamination of guanine, producing xanthine and ammonia.</text>
</comment>
<dbReference type="SUPFAM" id="SSF51338">
    <property type="entry name" value="Composite domain of metallo-dependent hydrolases"/>
    <property type="match status" value="1"/>
</dbReference>
<dbReference type="EC" id="3.5.4.3" evidence="3 7"/>
<evidence type="ECO:0000256" key="1">
    <source>
        <dbReference type="ARBA" id="ARBA00004984"/>
    </source>
</evidence>
<evidence type="ECO:0000259" key="9">
    <source>
        <dbReference type="Pfam" id="PF01979"/>
    </source>
</evidence>
<accession>A0A843Y9V5</accession>
<comment type="pathway">
    <text evidence="1 8">Purine metabolism; guanine degradation; xanthine from guanine: step 1/1.</text>
</comment>
<keyword evidence="5 8" id="KW-0378">Hydrolase</keyword>
<dbReference type="Proteomes" id="UP000444174">
    <property type="component" value="Unassembled WGS sequence"/>
</dbReference>
<dbReference type="RefSeq" id="WP_153214629.1">
    <property type="nucleotide sequence ID" value="NZ_WIBF01000002.1"/>
</dbReference>
<dbReference type="SUPFAM" id="SSF51556">
    <property type="entry name" value="Metallo-dependent hydrolases"/>
    <property type="match status" value="1"/>
</dbReference>
<comment type="similarity">
    <text evidence="2 8">Belongs to the metallo-dependent hydrolases superfamily. ATZ/TRZ family.</text>
</comment>
<dbReference type="Gene3D" id="2.30.40.10">
    <property type="entry name" value="Urease, subunit C, domain 1"/>
    <property type="match status" value="1"/>
</dbReference>
<evidence type="ECO:0000256" key="7">
    <source>
        <dbReference type="NCBIfam" id="TIGR02967"/>
    </source>
</evidence>
<dbReference type="PANTHER" id="PTHR11271:SF6">
    <property type="entry name" value="GUANINE DEAMINASE"/>
    <property type="match status" value="1"/>
</dbReference>
<name>A0A843Y9V5_9RHOB</name>
<dbReference type="GO" id="GO:0008270">
    <property type="term" value="F:zinc ion binding"/>
    <property type="evidence" value="ECO:0007669"/>
    <property type="project" value="UniProtKB-UniRule"/>
</dbReference>
<evidence type="ECO:0000313" key="10">
    <source>
        <dbReference type="EMBL" id="MQQ07706.1"/>
    </source>
</evidence>
<reference evidence="10 11" key="1">
    <citation type="submission" date="2019-10" db="EMBL/GenBank/DDBJ databases">
        <title>Epibacterium sp. nov., isolated from seawater.</title>
        <authorList>
            <person name="Zhang X."/>
            <person name="Li N."/>
        </authorList>
    </citation>
    <scope>NUCLEOTIDE SEQUENCE [LARGE SCALE GENOMIC DNA]</scope>
    <source>
        <strain evidence="10 11">SM1979</strain>
    </source>
</reference>
<dbReference type="GO" id="GO:0008892">
    <property type="term" value="F:guanine deaminase activity"/>
    <property type="evidence" value="ECO:0007669"/>
    <property type="project" value="UniProtKB-UniRule"/>
</dbReference>
<sequence>MRKDIILCGHVLSFLASPFDREDPKDAAQLHEAVLLRAGRVVELGSRAAMEKLAPKAEVVDHGQKLIMAGFVDAHVHYPQTAIIASWGKRLIDWLNSYTFPEEMKFGDPAYAAEVAGRYLELTLANGTTTVCSYCTIHPESVDAFFAAAQTRGQRVVAGKTCMDRNAPEGLQDTAQTAFDQSAALIERWHGVDRLEYAITPRFSPTSTPEQLEAMGALWRAHPECLMQTHLSEQLDEIDWVKSLFPNARDYLDTYEMFGLLGAKGVYGHAIHLEERERHRLREFGAALVHCPTSNTFIGSGLFDMGGLMAEGHRIGLATDTGGGSSFSMLRTMAAAYEVGQLRGRPLHGAELLWLATQGSARALRIEDKVGNLAAGLEADIVVLDLASTPAIAQRVAQVDDLWEAVFATVMMGDDRAVAQVYVAGEPVQH</sequence>
<dbReference type="InterPro" id="IPR032466">
    <property type="entry name" value="Metal_Hydrolase"/>
</dbReference>
<keyword evidence="6 8" id="KW-0862">Zinc</keyword>
<dbReference type="FunFam" id="3.20.20.140:FF:000022">
    <property type="entry name" value="Guanine deaminase"/>
    <property type="match status" value="1"/>
</dbReference>
<evidence type="ECO:0000256" key="4">
    <source>
        <dbReference type="ARBA" id="ARBA00022723"/>
    </source>
</evidence>
<comment type="catalytic activity">
    <reaction evidence="8">
        <text>guanine + H2O + H(+) = xanthine + NH4(+)</text>
        <dbReference type="Rhea" id="RHEA:14665"/>
        <dbReference type="ChEBI" id="CHEBI:15377"/>
        <dbReference type="ChEBI" id="CHEBI:15378"/>
        <dbReference type="ChEBI" id="CHEBI:16235"/>
        <dbReference type="ChEBI" id="CHEBI:17712"/>
        <dbReference type="ChEBI" id="CHEBI:28938"/>
        <dbReference type="EC" id="3.5.4.3"/>
    </reaction>
</comment>
<dbReference type="InterPro" id="IPR051607">
    <property type="entry name" value="Metallo-dep_hydrolases"/>
</dbReference>
<dbReference type="NCBIfam" id="TIGR02967">
    <property type="entry name" value="guan_deamin"/>
    <property type="match status" value="1"/>
</dbReference>
<evidence type="ECO:0000256" key="3">
    <source>
        <dbReference type="ARBA" id="ARBA00012781"/>
    </source>
</evidence>
<comment type="cofactor">
    <cofactor evidence="8">
        <name>Zn(2+)</name>
        <dbReference type="ChEBI" id="CHEBI:29105"/>
    </cofactor>
    <text evidence="8">Binds 1 zinc ion per subunit.</text>
</comment>